<evidence type="ECO:0008006" key="3">
    <source>
        <dbReference type="Google" id="ProtNLM"/>
    </source>
</evidence>
<proteinExistence type="predicted"/>
<name>A0AAV4P771_9ARAC</name>
<organism evidence="1 2">
    <name type="scientific">Caerostris darwini</name>
    <dbReference type="NCBI Taxonomy" id="1538125"/>
    <lineage>
        <taxon>Eukaryota</taxon>
        <taxon>Metazoa</taxon>
        <taxon>Ecdysozoa</taxon>
        <taxon>Arthropoda</taxon>
        <taxon>Chelicerata</taxon>
        <taxon>Arachnida</taxon>
        <taxon>Araneae</taxon>
        <taxon>Araneomorphae</taxon>
        <taxon>Entelegynae</taxon>
        <taxon>Araneoidea</taxon>
        <taxon>Araneidae</taxon>
        <taxon>Caerostris</taxon>
    </lineage>
</organism>
<dbReference type="Pfam" id="PF13650">
    <property type="entry name" value="Asp_protease_2"/>
    <property type="match status" value="1"/>
</dbReference>
<evidence type="ECO:0000313" key="2">
    <source>
        <dbReference type="Proteomes" id="UP001054837"/>
    </source>
</evidence>
<keyword evidence="2" id="KW-1185">Reference proteome</keyword>
<dbReference type="SUPFAM" id="SSF50630">
    <property type="entry name" value="Acid proteases"/>
    <property type="match status" value="1"/>
</dbReference>
<protein>
    <recommendedName>
        <fullName evidence="3">Peptidase A2 domain-containing protein</fullName>
    </recommendedName>
</protein>
<dbReference type="InterPro" id="IPR021109">
    <property type="entry name" value="Peptidase_aspartic_dom_sf"/>
</dbReference>
<sequence>MKERNEGSHVTKTDHSLMTAIEGGMSKASPYIKIAWINKLQFAALIDTGSDSVICRNSVAKRLELKIEPASNVMHGFGNIKMRAARALEKAKVDISSDDIEVKGVKMLSVRDSA</sequence>
<reference evidence="1 2" key="1">
    <citation type="submission" date="2021-06" db="EMBL/GenBank/DDBJ databases">
        <title>Caerostris darwini draft genome.</title>
        <authorList>
            <person name="Kono N."/>
            <person name="Arakawa K."/>
        </authorList>
    </citation>
    <scope>NUCLEOTIDE SEQUENCE [LARGE SCALE GENOMIC DNA]</scope>
</reference>
<gene>
    <name evidence="1" type="ORF">CDAR_171001</name>
</gene>
<accession>A0AAV4P771</accession>
<dbReference type="EMBL" id="BPLQ01002451">
    <property type="protein sequence ID" value="GIX93067.1"/>
    <property type="molecule type" value="Genomic_DNA"/>
</dbReference>
<dbReference type="Gene3D" id="2.40.70.10">
    <property type="entry name" value="Acid Proteases"/>
    <property type="match status" value="1"/>
</dbReference>
<dbReference type="Proteomes" id="UP001054837">
    <property type="component" value="Unassembled WGS sequence"/>
</dbReference>
<comment type="caution">
    <text evidence="1">The sequence shown here is derived from an EMBL/GenBank/DDBJ whole genome shotgun (WGS) entry which is preliminary data.</text>
</comment>
<dbReference type="AlphaFoldDB" id="A0AAV4P771"/>
<evidence type="ECO:0000313" key="1">
    <source>
        <dbReference type="EMBL" id="GIX93067.1"/>
    </source>
</evidence>